<dbReference type="PANTHER" id="PTHR30511">
    <property type="entry name" value="ALANINE RACEMASE"/>
    <property type="match status" value="1"/>
</dbReference>
<evidence type="ECO:0000259" key="4">
    <source>
        <dbReference type="Pfam" id="PF01168"/>
    </source>
</evidence>
<name>A0A3S9PVL0_9ACTO</name>
<evidence type="ECO:0000313" key="5">
    <source>
        <dbReference type="EMBL" id="AZQ76379.1"/>
    </source>
</evidence>
<dbReference type="SUPFAM" id="SSF51419">
    <property type="entry name" value="PLP-binding barrel"/>
    <property type="match status" value="1"/>
</dbReference>
<dbReference type="AlphaFoldDB" id="A0A3S9PVL0"/>
<dbReference type="GO" id="GO:0005829">
    <property type="term" value="C:cytosol"/>
    <property type="evidence" value="ECO:0007669"/>
    <property type="project" value="TreeGrafter"/>
</dbReference>
<proteinExistence type="predicted"/>
<dbReference type="PANTHER" id="PTHR30511:SF3">
    <property type="entry name" value="LYSINE RACEMASE"/>
    <property type="match status" value="1"/>
</dbReference>
<keyword evidence="6" id="KW-1185">Reference proteome</keyword>
<dbReference type="KEGG" id="flh:EJ997_02505"/>
<dbReference type="GO" id="GO:0030170">
    <property type="term" value="F:pyridoxal phosphate binding"/>
    <property type="evidence" value="ECO:0007669"/>
    <property type="project" value="TreeGrafter"/>
</dbReference>
<organism evidence="5 6">
    <name type="scientific">Flaviflexus ciconiae</name>
    <dbReference type="NCBI Taxonomy" id="2496867"/>
    <lineage>
        <taxon>Bacteria</taxon>
        <taxon>Bacillati</taxon>
        <taxon>Actinomycetota</taxon>
        <taxon>Actinomycetes</taxon>
        <taxon>Actinomycetales</taxon>
        <taxon>Actinomycetaceae</taxon>
        <taxon>Flaviflexus</taxon>
    </lineage>
</organism>
<comment type="cofactor">
    <cofactor evidence="1">
        <name>pyridoxal 5'-phosphate</name>
        <dbReference type="ChEBI" id="CHEBI:597326"/>
    </cofactor>
</comment>
<gene>
    <name evidence="5" type="ORF">EJ997_02505</name>
</gene>
<dbReference type="EMBL" id="CP034593">
    <property type="protein sequence ID" value="AZQ76379.1"/>
    <property type="molecule type" value="Genomic_DNA"/>
</dbReference>
<keyword evidence="3" id="KW-0413">Isomerase</keyword>
<dbReference type="InterPro" id="IPR000821">
    <property type="entry name" value="Ala_racemase"/>
</dbReference>
<sequence>MARVTLSRSKLRTNYKNLEDLFEGEDVSWGAVSKLFCGDMSFIGEVLDLGIAEVHDSRIANLRAIKEQHPEVRTVYIKPAAHSAISDVVAWADVSFQSEISTLEELNGEARRQGATHEVVIMVEMGDLREGVLPEDLLGFYRQALQFQHIRVSGIGTNLNCLSGVLPSEEALDELVTLRDLLEKETGETLDLISAGTTVTLPLLESGDLPDGINHFRIGEALYFGQNLVEEKTFDGWHDDVLELHADVIELREKSMAPSGPMGTNPFGNVAEETDDRIAHRAIVDIGYLDVNPDFIVPSLPGIKIIDAASDMLVLDLGENPRDIAVGDTITFRLEYMGALHVMSSNYIGKEVVDTEATGAGIAACDMEIAVAS</sequence>
<dbReference type="InterPro" id="IPR001608">
    <property type="entry name" value="Ala_racemase_N"/>
</dbReference>
<dbReference type="InterPro" id="IPR029066">
    <property type="entry name" value="PLP-binding_barrel"/>
</dbReference>
<evidence type="ECO:0000313" key="6">
    <source>
        <dbReference type="Proteomes" id="UP000280344"/>
    </source>
</evidence>
<dbReference type="RefSeq" id="WP_126703187.1">
    <property type="nucleotide sequence ID" value="NZ_CP034593.1"/>
</dbReference>
<protein>
    <submittedName>
        <fullName evidence="5">Alanine/ornithine racemase family PLP-dependent enzyme</fullName>
    </submittedName>
</protein>
<evidence type="ECO:0000256" key="2">
    <source>
        <dbReference type="ARBA" id="ARBA00022898"/>
    </source>
</evidence>
<dbReference type="Pfam" id="PF01168">
    <property type="entry name" value="Ala_racemase_N"/>
    <property type="match status" value="1"/>
</dbReference>
<reference evidence="5 6" key="1">
    <citation type="submission" date="2018-12" db="EMBL/GenBank/DDBJ databases">
        <title>Complete genome sequence of Flaviflexus sp. H23T48.</title>
        <authorList>
            <person name="Bae J.-W."/>
            <person name="Lee J.-Y."/>
        </authorList>
    </citation>
    <scope>NUCLEOTIDE SEQUENCE [LARGE SCALE GENOMIC DNA]</scope>
    <source>
        <strain evidence="5 6">H23T48</strain>
    </source>
</reference>
<dbReference type="Proteomes" id="UP000280344">
    <property type="component" value="Chromosome"/>
</dbReference>
<evidence type="ECO:0000256" key="3">
    <source>
        <dbReference type="ARBA" id="ARBA00023235"/>
    </source>
</evidence>
<dbReference type="Gene3D" id="3.20.20.10">
    <property type="entry name" value="Alanine racemase"/>
    <property type="match status" value="1"/>
</dbReference>
<accession>A0A3S9PVL0</accession>
<keyword evidence="2" id="KW-0663">Pyridoxal phosphate</keyword>
<feature type="domain" description="Alanine racemase N-terminal" evidence="4">
    <location>
        <begin position="8"/>
        <end position="225"/>
    </location>
</feature>
<evidence type="ECO:0000256" key="1">
    <source>
        <dbReference type="ARBA" id="ARBA00001933"/>
    </source>
</evidence>
<dbReference type="OrthoDB" id="504078at2"/>
<dbReference type="GO" id="GO:0008784">
    <property type="term" value="F:alanine racemase activity"/>
    <property type="evidence" value="ECO:0007669"/>
    <property type="project" value="TreeGrafter"/>
</dbReference>